<dbReference type="InterPro" id="IPR041679">
    <property type="entry name" value="DNA2/NAM7-like_C"/>
</dbReference>
<feature type="coiled-coil region" evidence="6">
    <location>
        <begin position="943"/>
        <end position="970"/>
    </location>
</feature>
<feature type="compositionally biased region" description="Low complexity" evidence="7">
    <location>
        <begin position="19"/>
        <end position="29"/>
    </location>
</feature>
<gene>
    <name evidence="10" type="primary">PLEST004066</name>
    <name evidence="10" type="ORF">PLESTB_001116700</name>
</gene>
<feature type="region of interest" description="Disordered" evidence="7">
    <location>
        <begin position="673"/>
        <end position="703"/>
    </location>
</feature>
<feature type="compositionally biased region" description="Low complexity" evidence="7">
    <location>
        <begin position="323"/>
        <end position="339"/>
    </location>
</feature>
<keyword evidence="4" id="KW-0347">Helicase</keyword>
<accession>A0A9W6BRE1</accession>
<dbReference type="Proteomes" id="UP001165080">
    <property type="component" value="Unassembled WGS sequence"/>
</dbReference>
<dbReference type="CDD" id="cd18808">
    <property type="entry name" value="SF1_C_Upf1"/>
    <property type="match status" value="1"/>
</dbReference>
<evidence type="ECO:0000256" key="4">
    <source>
        <dbReference type="ARBA" id="ARBA00022806"/>
    </source>
</evidence>
<feature type="compositionally biased region" description="Low complexity" evidence="7">
    <location>
        <begin position="824"/>
        <end position="850"/>
    </location>
</feature>
<feature type="compositionally biased region" description="Pro residues" evidence="7">
    <location>
        <begin position="72"/>
        <end position="81"/>
    </location>
</feature>
<dbReference type="PRINTS" id="PR01217">
    <property type="entry name" value="PRICHEXTENSN"/>
</dbReference>
<dbReference type="GO" id="GO:0016787">
    <property type="term" value="F:hydrolase activity"/>
    <property type="evidence" value="ECO:0007669"/>
    <property type="project" value="UniProtKB-KW"/>
</dbReference>
<keyword evidence="2" id="KW-0547">Nucleotide-binding</keyword>
<organism evidence="10 11">
    <name type="scientific">Pleodorina starrii</name>
    <dbReference type="NCBI Taxonomy" id="330485"/>
    <lineage>
        <taxon>Eukaryota</taxon>
        <taxon>Viridiplantae</taxon>
        <taxon>Chlorophyta</taxon>
        <taxon>core chlorophytes</taxon>
        <taxon>Chlorophyceae</taxon>
        <taxon>CS clade</taxon>
        <taxon>Chlamydomonadales</taxon>
        <taxon>Volvocaceae</taxon>
        <taxon>Pleodorina</taxon>
    </lineage>
</organism>
<feature type="compositionally biased region" description="Low complexity" evidence="7">
    <location>
        <begin position="1349"/>
        <end position="1363"/>
    </location>
</feature>
<comment type="caution">
    <text evidence="10">The sequence shown here is derived from an EMBL/GenBank/DDBJ whole genome shotgun (WGS) entry which is preliminary data.</text>
</comment>
<feature type="region of interest" description="Disordered" evidence="7">
    <location>
        <begin position="1311"/>
        <end position="1475"/>
    </location>
</feature>
<dbReference type="GO" id="GO:0043139">
    <property type="term" value="F:5'-3' DNA helicase activity"/>
    <property type="evidence" value="ECO:0007669"/>
    <property type="project" value="TreeGrafter"/>
</dbReference>
<name>A0A9W6BRE1_9CHLO</name>
<dbReference type="Pfam" id="PF13087">
    <property type="entry name" value="AAA_12"/>
    <property type="match status" value="1"/>
</dbReference>
<dbReference type="PANTHER" id="PTHR43788:SF18">
    <property type="entry name" value="R3H DOMAIN-CONTAINING PROTEIN"/>
    <property type="match status" value="1"/>
</dbReference>
<evidence type="ECO:0000256" key="6">
    <source>
        <dbReference type="SAM" id="Coils"/>
    </source>
</evidence>
<dbReference type="EMBL" id="BRXU01000016">
    <property type="protein sequence ID" value="GLC56525.1"/>
    <property type="molecule type" value="Genomic_DNA"/>
</dbReference>
<dbReference type="Pfam" id="PF13086">
    <property type="entry name" value="AAA_11"/>
    <property type="match status" value="1"/>
</dbReference>
<feature type="compositionally biased region" description="Low complexity" evidence="7">
    <location>
        <begin position="1320"/>
        <end position="1341"/>
    </location>
</feature>
<sequence>MMQEMLQKQRQAMRERQAAARAAAAAAPAPAGPPTAAQPPAPSPILARAATPPPPTVPQPQPNGVSPSGAAAPPPPPPPQPWAQAGPSPGVSERYGGQWLASPGGQPSPRPTLGAAAGLPLGAANTHAQWGQTPPSWPPPPAAAQQQQQQQQWMAQQPPPPPPPPPAQPQQRQPPKQQQQPFASPQRDRRREPPTPPTPPPPPQQQQQQPVSRGLPDLLPGLKTGKARKSVANSSAPGVGIDLLSLGSRPESGIVGSTRSAKADFAAPPPSARSPFPGSAWDTGRYQYEYGGAGGAWDGGAAGGGRGSGGGGGGEGLWPPSPAASAASTTRPGATGGPSLAQRAPLSLNPNMPYASPAGTVRQSPGAAAATAAAAAAAAAAGMNANGRTAEAAATPAGGAGTATGAAAAAGTTAESSANGAAAAAAAPAAAAKKKASRALWLTSFVQASGKGGSPSGGGGSAAAAAATAAAAAKQPVVDAGAAAAAMVRAAAERPARELAQAVSDLPATIPELQARLEAAVQAEQESELRALRALYASGSLRQLQREGVVLVGLTAAEAGRLYRSTLWRFGVAAAGKGSGGAAAGGTALPYHKLRPGASVIITAHTAAGDGGGGGGGGGGSAAGASVDAETGLPRDGVEGVVVEAHKDHLVVALEGRSHETFQAMVSEAARASAGAGRGGSGGRGGGRSSGGGGAAFSGWRLDQSVRDTTTRRHLEGIRRLGAWAEAAEEGRLGEARVRAVLAGSRSAALLAAEAPEWVKEDRWREDARSALAAQQGLNGSQRRAVAAALTRTVTLWQGPPGTGKTRTLLALIEVLVRVRNAAGTGPGPAAYTPRGSGRSGRSPTSSSSSRRAEAMGPVLAVADTNAAVDNIVEGLAARGVAAVRLGPAAKARESLRQLSLEAQAEATPLGRKAVALRAQALRKQELWRQAPRFGGGTGGLDAAAAAAQAAEIRADLERAEAALREAAVSVVAAAEVVVATCTAAGDSILDGRPWRCVVVDEASQATEPSVLVALTRGSAFVVMAGDPRQLPPTVLSEEALQHGLDVTLFERVAGAGGVLPLLLDTQYRMHPAISAFPSAFFYGGKLRDGVEAADKPVPRGFPWPHAAKPLALVQVTGGREETSGGVAEFAAAAAATTTTTTAVPAPGAAKGGARSGDRASYRNPAEALLALAVTQQLLAAGDVSSAAILTPYRGQVRLIEALSRQRGLEAAWAAAGLEVAVSTVDGYQGREADVVVFSAVRANDRGAVGFLSDPRRMNVAITRPRRGLVVLADTGTLTRGSADWNTYVKWARAQGVVVADEDVIDVEAALSAGGGGGRPAAASSSDADDAVGGSSSNSSSGGSGDGDGAASAAAAKASSSSRRGSRARSADAPSRLPSEPAAESVGVVGARGSQRRTKAVLESSELEEDADAEGAVGKAGEGPYEGSAAQRRRGRGQRKEREEEEGKEEGGPEAAGGEVEPVRVRRRRTKAAAV</sequence>
<feature type="region of interest" description="Disordered" evidence="7">
    <location>
        <begin position="301"/>
        <end position="362"/>
    </location>
</feature>
<evidence type="ECO:0000256" key="3">
    <source>
        <dbReference type="ARBA" id="ARBA00022801"/>
    </source>
</evidence>
<feature type="compositionally biased region" description="Low complexity" evidence="7">
    <location>
        <begin position="143"/>
        <end position="156"/>
    </location>
</feature>
<feature type="compositionally biased region" description="Low complexity" evidence="7">
    <location>
        <begin position="1414"/>
        <end position="1423"/>
    </location>
</feature>
<feature type="compositionally biased region" description="Low complexity" evidence="7">
    <location>
        <begin position="113"/>
        <end position="124"/>
    </location>
</feature>
<dbReference type="SUPFAM" id="SSF52540">
    <property type="entry name" value="P-loop containing nucleoside triphosphate hydrolases"/>
    <property type="match status" value="1"/>
</dbReference>
<evidence type="ECO:0000256" key="2">
    <source>
        <dbReference type="ARBA" id="ARBA00022741"/>
    </source>
</evidence>
<dbReference type="InterPro" id="IPR047187">
    <property type="entry name" value="SF1_C_Upf1"/>
</dbReference>
<feature type="compositionally biased region" description="Gly residues" evidence="7">
    <location>
        <begin position="676"/>
        <end position="696"/>
    </location>
</feature>
<evidence type="ECO:0000313" key="11">
    <source>
        <dbReference type="Proteomes" id="UP001165080"/>
    </source>
</evidence>
<protein>
    <submittedName>
        <fullName evidence="10">Uncharacterized protein</fullName>
    </submittedName>
</protein>
<feature type="compositionally biased region" description="Pro residues" evidence="7">
    <location>
        <begin position="30"/>
        <end position="43"/>
    </location>
</feature>
<feature type="compositionally biased region" description="Basic residues" evidence="7">
    <location>
        <begin position="1465"/>
        <end position="1475"/>
    </location>
</feature>
<dbReference type="InterPro" id="IPR027417">
    <property type="entry name" value="P-loop_NTPase"/>
</dbReference>
<dbReference type="OrthoDB" id="6513042at2759"/>
<evidence type="ECO:0000259" key="8">
    <source>
        <dbReference type="Pfam" id="PF13086"/>
    </source>
</evidence>
<dbReference type="Gene3D" id="3.40.50.300">
    <property type="entry name" value="P-loop containing nucleotide triphosphate hydrolases"/>
    <property type="match status" value="2"/>
</dbReference>
<feature type="compositionally biased region" description="Pro residues" evidence="7">
    <location>
        <begin position="157"/>
        <end position="168"/>
    </location>
</feature>
<feature type="region of interest" description="Disordered" evidence="7">
    <location>
        <begin position="1"/>
        <end position="280"/>
    </location>
</feature>
<keyword evidence="6" id="KW-0175">Coiled coil</keyword>
<proteinExistence type="inferred from homology"/>
<evidence type="ECO:0000256" key="5">
    <source>
        <dbReference type="ARBA" id="ARBA00022840"/>
    </source>
</evidence>
<keyword evidence="5" id="KW-0067">ATP-binding</keyword>
<feature type="compositionally biased region" description="Pro residues" evidence="7">
    <location>
        <begin position="51"/>
        <end position="61"/>
    </location>
</feature>
<dbReference type="InterPro" id="IPR041677">
    <property type="entry name" value="DNA2/NAM7_AAA_11"/>
</dbReference>
<evidence type="ECO:0000313" key="10">
    <source>
        <dbReference type="EMBL" id="GLC56525.1"/>
    </source>
</evidence>
<reference evidence="10 11" key="1">
    <citation type="journal article" date="2023" name="Commun. Biol.">
        <title>Reorganization of the ancestral sex-determining regions during the evolution of trioecy in Pleodorina starrii.</title>
        <authorList>
            <person name="Takahashi K."/>
            <person name="Suzuki S."/>
            <person name="Kawai-Toyooka H."/>
            <person name="Yamamoto K."/>
            <person name="Hamaji T."/>
            <person name="Ootsuki R."/>
            <person name="Yamaguchi H."/>
            <person name="Kawachi M."/>
            <person name="Higashiyama T."/>
            <person name="Nozaki H."/>
        </authorList>
    </citation>
    <scope>NUCLEOTIDE SEQUENCE [LARGE SCALE GENOMIC DNA]</scope>
    <source>
        <strain evidence="10 11">NIES-4479</strain>
    </source>
</reference>
<dbReference type="PANTHER" id="PTHR43788">
    <property type="entry name" value="DNA2/NAM7 HELICASE FAMILY MEMBER"/>
    <property type="match status" value="1"/>
</dbReference>
<evidence type="ECO:0000256" key="7">
    <source>
        <dbReference type="SAM" id="MobiDB-lite"/>
    </source>
</evidence>
<feature type="domain" description="DNA2/NAM7 helicase-like C-terminal" evidence="9">
    <location>
        <begin position="1045"/>
        <end position="1274"/>
    </location>
</feature>
<evidence type="ECO:0000259" key="9">
    <source>
        <dbReference type="Pfam" id="PF13087"/>
    </source>
</evidence>
<dbReference type="InterPro" id="IPR050534">
    <property type="entry name" value="Coronavir_polyprotein_1ab"/>
</dbReference>
<feature type="domain" description="DNA2/NAM7 helicase helicase" evidence="8">
    <location>
        <begin position="778"/>
        <end position="1038"/>
    </location>
</feature>
<dbReference type="GO" id="GO:0005524">
    <property type="term" value="F:ATP binding"/>
    <property type="evidence" value="ECO:0007669"/>
    <property type="project" value="UniProtKB-KW"/>
</dbReference>
<feature type="compositionally biased region" description="Low complexity" evidence="7">
    <location>
        <begin position="169"/>
        <end position="185"/>
    </location>
</feature>
<keyword evidence="3" id="KW-0378">Hydrolase</keyword>
<feature type="compositionally biased region" description="Pro residues" evidence="7">
    <location>
        <begin position="194"/>
        <end position="204"/>
    </location>
</feature>
<feature type="region of interest" description="Disordered" evidence="7">
    <location>
        <begin position="824"/>
        <end position="855"/>
    </location>
</feature>
<comment type="similarity">
    <text evidence="1">Belongs to the DNA2/NAM7 helicase family.</text>
</comment>
<evidence type="ECO:0000256" key="1">
    <source>
        <dbReference type="ARBA" id="ARBA00007913"/>
    </source>
</evidence>
<feature type="compositionally biased region" description="Gly residues" evidence="7">
    <location>
        <begin position="301"/>
        <end position="316"/>
    </location>
</feature>
<keyword evidence="11" id="KW-1185">Reference proteome</keyword>
<dbReference type="Gene3D" id="2.40.30.270">
    <property type="match status" value="1"/>
</dbReference>